<sequence length="153" mass="17977">DATIMATTSSSEFLKDKSSSSMDVRHCYHQTAEHFIDEHYPKTCLETIPSIILEHPQRKVNCQLSRSRHNLRFRTQPVTLAEIYETDEENKIENDNQQDSKAKVINDYDRWGYLSLAENLRQQTTRKKVPLKNFLKQQRLKTTQEELFETDGS</sequence>
<comment type="caution">
    <text evidence="1">The sequence shown here is derived from an EMBL/GenBank/DDBJ whole genome shotgun (WGS) entry which is preliminary data.</text>
</comment>
<keyword evidence="2" id="KW-1185">Reference proteome</keyword>
<name>A0A821IMA8_9BILA</name>
<dbReference type="AlphaFoldDB" id="A0A821IMA8"/>
<dbReference type="Proteomes" id="UP000663873">
    <property type="component" value="Unassembled WGS sequence"/>
</dbReference>
<dbReference type="EMBL" id="CAJOBP010034889">
    <property type="protein sequence ID" value="CAF4702251.1"/>
    <property type="molecule type" value="Genomic_DNA"/>
</dbReference>
<organism evidence="1 2">
    <name type="scientific">Rotaria socialis</name>
    <dbReference type="NCBI Taxonomy" id="392032"/>
    <lineage>
        <taxon>Eukaryota</taxon>
        <taxon>Metazoa</taxon>
        <taxon>Spiralia</taxon>
        <taxon>Gnathifera</taxon>
        <taxon>Rotifera</taxon>
        <taxon>Eurotatoria</taxon>
        <taxon>Bdelloidea</taxon>
        <taxon>Philodinida</taxon>
        <taxon>Philodinidae</taxon>
        <taxon>Rotaria</taxon>
    </lineage>
</organism>
<evidence type="ECO:0000313" key="1">
    <source>
        <dbReference type="EMBL" id="CAF4702251.1"/>
    </source>
</evidence>
<feature type="non-terminal residue" evidence="1">
    <location>
        <position position="1"/>
    </location>
</feature>
<reference evidence="1" key="1">
    <citation type="submission" date="2021-02" db="EMBL/GenBank/DDBJ databases">
        <authorList>
            <person name="Nowell W R."/>
        </authorList>
    </citation>
    <scope>NUCLEOTIDE SEQUENCE</scope>
</reference>
<evidence type="ECO:0000313" key="2">
    <source>
        <dbReference type="Proteomes" id="UP000663873"/>
    </source>
</evidence>
<gene>
    <name evidence="1" type="ORF">UJA718_LOCUS36302</name>
</gene>
<proteinExistence type="predicted"/>
<accession>A0A821IMA8</accession>
<protein>
    <submittedName>
        <fullName evidence="1">Uncharacterized protein</fullName>
    </submittedName>
</protein>